<evidence type="ECO:0000256" key="4">
    <source>
        <dbReference type="PROSITE-ProRule" id="PRU00433"/>
    </source>
</evidence>
<dbReference type="Proteomes" id="UP000625551">
    <property type="component" value="Unassembled WGS sequence"/>
</dbReference>
<dbReference type="EMBL" id="JACXAJ010000001">
    <property type="protein sequence ID" value="MBD1395754.1"/>
    <property type="molecule type" value="Genomic_DNA"/>
</dbReference>
<keyword evidence="1 4" id="KW-0349">Heme</keyword>
<organism evidence="7 8">
    <name type="scientific">Pontibacter aquaedesilientis</name>
    <dbReference type="NCBI Taxonomy" id="2766980"/>
    <lineage>
        <taxon>Bacteria</taxon>
        <taxon>Pseudomonadati</taxon>
        <taxon>Bacteroidota</taxon>
        <taxon>Cytophagia</taxon>
        <taxon>Cytophagales</taxon>
        <taxon>Hymenobacteraceae</taxon>
        <taxon>Pontibacter</taxon>
    </lineage>
</organism>
<dbReference type="PROSITE" id="PS51257">
    <property type="entry name" value="PROKAR_LIPOPROTEIN"/>
    <property type="match status" value="1"/>
</dbReference>
<evidence type="ECO:0000256" key="5">
    <source>
        <dbReference type="SAM" id="SignalP"/>
    </source>
</evidence>
<evidence type="ECO:0000256" key="2">
    <source>
        <dbReference type="ARBA" id="ARBA00022723"/>
    </source>
</evidence>
<evidence type="ECO:0000256" key="3">
    <source>
        <dbReference type="ARBA" id="ARBA00023004"/>
    </source>
</evidence>
<evidence type="ECO:0000313" key="8">
    <source>
        <dbReference type="Proteomes" id="UP000625551"/>
    </source>
</evidence>
<proteinExistence type="predicted"/>
<comment type="caution">
    <text evidence="7">The sequence shown here is derived from an EMBL/GenBank/DDBJ whole genome shotgun (WGS) entry which is preliminary data.</text>
</comment>
<keyword evidence="8" id="KW-1185">Reference proteome</keyword>
<evidence type="ECO:0000256" key="1">
    <source>
        <dbReference type="ARBA" id="ARBA00022617"/>
    </source>
</evidence>
<dbReference type="SUPFAM" id="SSF46626">
    <property type="entry name" value="Cytochrome c"/>
    <property type="match status" value="1"/>
</dbReference>
<dbReference type="PROSITE" id="PS51007">
    <property type="entry name" value="CYTC"/>
    <property type="match status" value="1"/>
</dbReference>
<dbReference type="InterPro" id="IPR036909">
    <property type="entry name" value="Cyt_c-like_dom_sf"/>
</dbReference>
<feature type="domain" description="Cytochrome c" evidence="6">
    <location>
        <begin position="45"/>
        <end position="185"/>
    </location>
</feature>
<feature type="chain" id="PRO_5045518494" evidence="5">
    <location>
        <begin position="26"/>
        <end position="204"/>
    </location>
</feature>
<dbReference type="InterPro" id="IPR051459">
    <property type="entry name" value="Cytochrome_c-type_DH"/>
</dbReference>
<evidence type="ECO:0000259" key="6">
    <source>
        <dbReference type="PROSITE" id="PS51007"/>
    </source>
</evidence>
<reference evidence="7 8" key="1">
    <citation type="submission" date="2020-09" db="EMBL/GenBank/DDBJ databases">
        <title>Genome sequencing and assembly of Pontibacter sp.</title>
        <authorList>
            <person name="Chhetri G."/>
        </authorList>
    </citation>
    <scope>NUCLEOTIDE SEQUENCE [LARGE SCALE GENOMIC DNA]</scope>
    <source>
        <strain evidence="7 8">JH31</strain>
    </source>
</reference>
<sequence>MKRIHSFIGCLAIACIALFAQCSEARTEQNNDDIKVTQTSGQNDQLLKQGEHLVLIAGCHDCHTPKKMTDKGPVDDMSRALSGHPANMPPPDVDRAEMEKKGLAVTQTLTAWVGPWGISYASNLTSDKTGIGNWTEKNFFTAIRQGKHKGMENGRMLLPPMPWEMIAHMTDEELRAVFTYLKSTKPISNVVPAPQPPVSAAPGK</sequence>
<name>A0ABR7XBS2_9BACT</name>
<keyword evidence="2 4" id="KW-0479">Metal-binding</keyword>
<keyword evidence="3 4" id="KW-0408">Iron</keyword>
<protein>
    <submittedName>
        <fullName evidence="7">Diheme cytochrome c-553</fullName>
    </submittedName>
</protein>
<evidence type="ECO:0000313" key="7">
    <source>
        <dbReference type="EMBL" id="MBD1395754.1"/>
    </source>
</evidence>
<dbReference type="RefSeq" id="WP_191181918.1">
    <property type="nucleotide sequence ID" value="NZ_JACXAJ010000001.1"/>
</dbReference>
<accession>A0ABR7XBS2</accession>
<dbReference type="InterPro" id="IPR009056">
    <property type="entry name" value="Cyt_c-like_dom"/>
</dbReference>
<dbReference type="PANTHER" id="PTHR35008:SF4">
    <property type="entry name" value="BLL4482 PROTEIN"/>
    <property type="match status" value="1"/>
</dbReference>
<feature type="signal peptide" evidence="5">
    <location>
        <begin position="1"/>
        <end position="25"/>
    </location>
</feature>
<gene>
    <name evidence="7" type="ORF">H9Q13_01130</name>
</gene>
<dbReference type="Gene3D" id="1.10.760.10">
    <property type="entry name" value="Cytochrome c-like domain"/>
    <property type="match status" value="1"/>
</dbReference>
<keyword evidence="5" id="KW-0732">Signal</keyword>
<dbReference type="PANTHER" id="PTHR35008">
    <property type="entry name" value="BLL4482 PROTEIN-RELATED"/>
    <property type="match status" value="1"/>
</dbReference>